<dbReference type="SUPFAM" id="SSF55874">
    <property type="entry name" value="ATPase domain of HSP90 chaperone/DNA topoisomerase II/histidine kinase"/>
    <property type="match status" value="1"/>
</dbReference>
<evidence type="ECO:0000259" key="13">
    <source>
        <dbReference type="PROSITE" id="PS50123"/>
    </source>
</evidence>
<gene>
    <name evidence="14" type="ORF">SAMN05446927_0229</name>
</gene>
<dbReference type="SUPFAM" id="SSF47384">
    <property type="entry name" value="Homodimeric domain of signal transducing histidine kinase"/>
    <property type="match status" value="1"/>
</dbReference>
<dbReference type="PANTHER" id="PTHR24422:SF27">
    <property type="entry name" value="PROTEIN-GLUTAMATE O-METHYLTRANSFERASE"/>
    <property type="match status" value="1"/>
</dbReference>
<dbReference type="EMBL" id="OCSU01000001">
    <property type="protein sequence ID" value="SOE47681.1"/>
    <property type="molecule type" value="Genomic_DNA"/>
</dbReference>
<dbReference type="SUPFAM" id="SSF53335">
    <property type="entry name" value="S-adenosyl-L-methionine-dependent methyltransferases"/>
    <property type="match status" value="1"/>
</dbReference>
<feature type="domain" description="PAC" evidence="11">
    <location>
        <begin position="826"/>
        <end position="880"/>
    </location>
</feature>
<dbReference type="InterPro" id="IPR036890">
    <property type="entry name" value="HATPase_C_sf"/>
</dbReference>
<keyword evidence="3 4" id="KW-0145">Chemotaxis</keyword>
<evidence type="ECO:0000256" key="1">
    <source>
        <dbReference type="ARBA" id="ARBA00000085"/>
    </source>
</evidence>
<feature type="domain" description="CheR-type methyltransferase" evidence="13">
    <location>
        <begin position="251"/>
        <end position="490"/>
    </location>
</feature>
<dbReference type="SMART" id="SM00138">
    <property type="entry name" value="MeTrc"/>
    <property type="match status" value="1"/>
</dbReference>
<dbReference type="Pfam" id="PF00512">
    <property type="entry name" value="HisKA"/>
    <property type="match status" value="1"/>
</dbReference>
<organism evidence="14 15">
    <name type="scientific">Caballeronia arationis</name>
    <dbReference type="NCBI Taxonomy" id="1777142"/>
    <lineage>
        <taxon>Bacteria</taxon>
        <taxon>Pseudomonadati</taxon>
        <taxon>Pseudomonadota</taxon>
        <taxon>Betaproteobacteria</taxon>
        <taxon>Burkholderiales</taxon>
        <taxon>Burkholderiaceae</taxon>
        <taxon>Caballeronia</taxon>
    </lineage>
</organism>
<feature type="domain" description="Response regulatory" evidence="9">
    <location>
        <begin position="1269"/>
        <end position="1385"/>
    </location>
</feature>
<dbReference type="Gene3D" id="3.40.50.2300">
    <property type="match status" value="1"/>
</dbReference>
<dbReference type="GO" id="GO:0008757">
    <property type="term" value="F:S-adenosylmethionine-dependent methyltransferase activity"/>
    <property type="evidence" value="ECO:0007669"/>
    <property type="project" value="InterPro"/>
</dbReference>
<dbReference type="Pfam" id="PF02518">
    <property type="entry name" value="HATPase_c"/>
    <property type="match status" value="1"/>
</dbReference>
<dbReference type="SMART" id="SM00388">
    <property type="entry name" value="HisKA"/>
    <property type="match status" value="1"/>
</dbReference>
<dbReference type="GO" id="GO:0005737">
    <property type="term" value="C:cytoplasm"/>
    <property type="evidence" value="ECO:0007669"/>
    <property type="project" value="InterPro"/>
</dbReference>
<dbReference type="SMART" id="SM00091">
    <property type="entry name" value="PAS"/>
    <property type="match status" value="3"/>
</dbReference>
<feature type="region of interest" description="Disordered" evidence="7">
    <location>
        <begin position="219"/>
        <end position="246"/>
    </location>
</feature>
<evidence type="ECO:0000259" key="10">
    <source>
        <dbReference type="PROSITE" id="PS50112"/>
    </source>
</evidence>
<accession>A0A7Z7I239</accession>
<comment type="caution">
    <text evidence="14">The sequence shown here is derived from an EMBL/GenBank/DDBJ whole genome shotgun (WGS) entry which is preliminary data.</text>
</comment>
<evidence type="ECO:0000256" key="6">
    <source>
        <dbReference type="SAM" id="Coils"/>
    </source>
</evidence>
<dbReference type="SUPFAM" id="SSF52738">
    <property type="entry name" value="Methylesterase CheB, C-terminal domain"/>
    <property type="match status" value="1"/>
</dbReference>
<dbReference type="InterPro" id="IPR005467">
    <property type="entry name" value="His_kinase_dom"/>
</dbReference>
<dbReference type="InterPro" id="IPR029063">
    <property type="entry name" value="SAM-dependent_MTases_sf"/>
</dbReference>
<sequence length="1399" mass="153744">MSDAIPGQPEPSATDSALRPVSSSLSFPVVGIGASAGGVRALLEFFENAPTDMGMAFVVVLHLSPDHVSSADAVLSRVTGMPVLQVVQPVLIEKNRVYVVAPGKSLAMTDGYLRVGDAKRSLGSPVTIDRFFRSLADAHGPHAMCLVLSGSGSDGAVGLSRIKEQGGITLAQLPSDAEYAQMPQSAIDTGQVDLVLPVTEMPQKLLELWSNARTISIPEIGKPDSSSSATTPVRPEAPTSPEDSRTVEQCLQEILSILRARTGHDFRHYKRATMLRRIERRLQVNAVPDLSLYRDLLRRRPAETSALLSDMLIGVTNFFRDREAFEQLQSEVVPELFSGKSDGQAARVWTAGVSSGEEAYSIAMLLERHAQLHHLAAAIQVFATDIDEQALGRARAGNYPDSIATDVPAELLQQFLTKQGERYVIAKSLREKVLFAVHNVLRDPPFSHLDLVSCRNLLIYLDRSVQRQVLEMFHFALCPDGYLFLGTSESADAADDLFAVVDKKNRIYRAKPVAVAVRPRIMRLVEPKPIASALGPQRPEPMQHELSPGALHQRVLEEYAPPSIIVDRESTIVHMSDNAGRFLHYSGGIPTTNVIAAALPDLRLDLRTALFKASQSGRSVEARRVSLVRGGQRSYVHITVRPFHDVTVNGEFALILFDEVQETLDDADGAGANQEDASIAAQLEQELQRSKLQLSETVEQYETTLEEMKAGNEELQAINEELRSTTDELESSKEELQSINEELITVNSELQMRIEDASKANDDLQNFISASDIATLFVDKAMMIKRFTSNATGLFNLIPSDVGRSLTDITHRLRYDSLAADVAETLRTLATLEREVESTDERWLLLRVRPYRTADDRIEGVVITLIDITARRRAEQRVNEGEQRLRLAAQSTKDYAIIVQDNDGIIQSWNRGAQRLYGYTEAEVLGKNIDIIYTPEDKACAVRERELASGDTSADDERWHIGKDGRKVYMSGVVTRIEDPSFSGYAKIGRDLTDRKRREEATHLKLRLAQTVRERAVSSNRLKDRFLAILSHELKHPLNLIHVKAEMLPRIPRARDIPEVREAAEAITRAAVSQAKIIDDLLDLSRIRTGKLALHTTKTDAARVLARIVEACTADAHSRGIALSCSGLEEPIYVLADPIRLDQVIWNLVSNALKFTPSGGKVAIALKEDGPGLRIDVVDTGDGIDGDLLPHVFDMFRQGTAEARRVKGGLGIGLALVKQLVEMHGGKVSAHSDGRGHGTRFSLWFPRCSVTATPEPLMASPEAGLRHMRILVVDDDTETANAFGMLLESEGAVVTTAYNAEEALAELRKASFDLLISDVGMAAMDGYEFIAAVRQMPGRSSLPAIALTGYSTRDEHEAALSAGFNAHLSKPVSLEALYEQIKVVNPFNGSQKPRSTGES</sequence>
<name>A0A7Z7I239_9BURK</name>
<dbReference type="Pfam" id="PF03705">
    <property type="entry name" value="CheR_N"/>
    <property type="match status" value="1"/>
</dbReference>
<dbReference type="InterPro" id="IPR000014">
    <property type="entry name" value="PAS"/>
</dbReference>
<dbReference type="Proteomes" id="UP000219522">
    <property type="component" value="Unassembled WGS sequence"/>
</dbReference>
<evidence type="ECO:0000256" key="4">
    <source>
        <dbReference type="PROSITE-ProRule" id="PRU00050"/>
    </source>
</evidence>
<comment type="catalytic activity">
    <reaction evidence="1">
        <text>ATP + protein L-histidine = ADP + protein N-phospho-L-histidine.</text>
        <dbReference type="EC" id="2.7.13.3"/>
    </reaction>
</comment>
<feature type="modified residue" description="4-aspartylphosphate" evidence="5">
    <location>
        <position position="1318"/>
    </location>
</feature>
<keyword evidence="15" id="KW-1185">Reference proteome</keyword>
<evidence type="ECO:0000259" key="8">
    <source>
        <dbReference type="PROSITE" id="PS50109"/>
    </source>
</evidence>
<dbReference type="GO" id="GO:0000155">
    <property type="term" value="F:phosphorelay sensor kinase activity"/>
    <property type="evidence" value="ECO:0007669"/>
    <property type="project" value="InterPro"/>
</dbReference>
<dbReference type="NCBIfam" id="TIGR00229">
    <property type="entry name" value="sensory_box"/>
    <property type="match status" value="2"/>
</dbReference>
<dbReference type="Gene3D" id="3.30.450.20">
    <property type="entry name" value="PAS domain"/>
    <property type="match status" value="2"/>
</dbReference>
<evidence type="ECO:0000256" key="7">
    <source>
        <dbReference type="SAM" id="MobiDB-lite"/>
    </source>
</evidence>
<evidence type="ECO:0000313" key="14">
    <source>
        <dbReference type="EMBL" id="SOE47681.1"/>
    </source>
</evidence>
<feature type="active site" evidence="4">
    <location>
        <position position="62"/>
    </location>
</feature>
<dbReference type="Pfam" id="PF13596">
    <property type="entry name" value="PAS_10"/>
    <property type="match status" value="1"/>
</dbReference>
<dbReference type="SUPFAM" id="SSF55785">
    <property type="entry name" value="PYP-like sensor domain (PAS domain)"/>
    <property type="match status" value="2"/>
</dbReference>
<dbReference type="EC" id="2.7.13.3" evidence="2"/>
<evidence type="ECO:0000259" key="9">
    <source>
        <dbReference type="PROSITE" id="PS50110"/>
    </source>
</evidence>
<feature type="active site" evidence="4">
    <location>
        <position position="35"/>
    </location>
</feature>
<feature type="domain" description="PAS" evidence="10">
    <location>
        <begin position="881"/>
        <end position="938"/>
    </location>
</feature>
<evidence type="ECO:0000256" key="5">
    <source>
        <dbReference type="PROSITE-ProRule" id="PRU00169"/>
    </source>
</evidence>
<evidence type="ECO:0000313" key="15">
    <source>
        <dbReference type="Proteomes" id="UP000219522"/>
    </source>
</evidence>
<dbReference type="CDD" id="cd17580">
    <property type="entry name" value="REC_2_DhkD-like"/>
    <property type="match status" value="1"/>
</dbReference>
<keyword evidence="6" id="KW-0175">Coiled coil</keyword>
<dbReference type="InterPro" id="IPR001789">
    <property type="entry name" value="Sig_transdc_resp-reg_receiver"/>
</dbReference>
<dbReference type="Pfam" id="PF01739">
    <property type="entry name" value="CheR"/>
    <property type="match status" value="1"/>
</dbReference>
<dbReference type="GO" id="GO:0008984">
    <property type="term" value="F:protein-glutamate methylesterase activity"/>
    <property type="evidence" value="ECO:0007669"/>
    <property type="project" value="InterPro"/>
</dbReference>
<dbReference type="SMART" id="SM00448">
    <property type="entry name" value="REC"/>
    <property type="match status" value="1"/>
</dbReference>
<dbReference type="InterPro" id="IPR003661">
    <property type="entry name" value="HisK_dim/P_dom"/>
</dbReference>
<feature type="coiled-coil region" evidence="6">
    <location>
        <begin position="680"/>
        <end position="767"/>
    </location>
</feature>
<dbReference type="Pfam" id="PF00072">
    <property type="entry name" value="Response_reg"/>
    <property type="match status" value="1"/>
</dbReference>
<feature type="domain" description="CheB-type methylesterase" evidence="12">
    <location>
        <begin position="20"/>
        <end position="207"/>
    </location>
</feature>
<feature type="coiled-coil region" evidence="6">
    <location>
        <begin position="815"/>
        <end position="842"/>
    </location>
</feature>
<dbReference type="SMART" id="SM00387">
    <property type="entry name" value="HATPase_c"/>
    <property type="match status" value="1"/>
</dbReference>
<dbReference type="PROSITE" id="PS50113">
    <property type="entry name" value="PAC"/>
    <property type="match status" value="1"/>
</dbReference>
<dbReference type="InterPro" id="IPR035965">
    <property type="entry name" value="PAS-like_dom_sf"/>
</dbReference>
<dbReference type="PROSITE" id="PS50123">
    <property type="entry name" value="CHER"/>
    <property type="match status" value="1"/>
</dbReference>
<dbReference type="InterPro" id="IPR000673">
    <property type="entry name" value="Sig_transdc_resp-reg_Me-estase"/>
</dbReference>
<dbReference type="PROSITE" id="PS50122">
    <property type="entry name" value="CHEB"/>
    <property type="match status" value="1"/>
</dbReference>
<dbReference type="PRINTS" id="PR00996">
    <property type="entry name" value="CHERMTFRASE"/>
</dbReference>
<dbReference type="SUPFAM" id="SSF52172">
    <property type="entry name" value="CheY-like"/>
    <property type="match status" value="1"/>
</dbReference>
<dbReference type="CDD" id="cd00082">
    <property type="entry name" value="HisKA"/>
    <property type="match status" value="1"/>
</dbReference>
<dbReference type="GO" id="GO:0000156">
    <property type="term" value="F:phosphorelay response regulator activity"/>
    <property type="evidence" value="ECO:0007669"/>
    <property type="project" value="InterPro"/>
</dbReference>
<dbReference type="InterPro" id="IPR036097">
    <property type="entry name" value="HisK_dim/P_sf"/>
</dbReference>
<dbReference type="GO" id="GO:0006935">
    <property type="term" value="P:chemotaxis"/>
    <property type="evidence" value="ECO:0007669"/>
    <property type="project" value="UniProtKB-UniRule"/>
</dbReference>
<dbReference type="PROSITE" id="PS50112">
    <property type="entry name" value="PAS"/>
    <property type="match status" value="1"/>
</dbReference>
<dbReference type="Gene3D" id="3.40.50.180">
    <property type="entry name" value="Methylesterase CheB, C-terminal domain"/>
    <property type="match status" value="1"/>
</dbReference>
<dbReference type="CDD" id="cd00130">
    <property type="entry name" value="PAS"/>
    <property type="match status" value="3"/>
</dbReference>
<dbReference type="CDD" id="cd16434">
    <property type="entry name" value="CheB-CheR_fusion"/>
    <property type="match status" value="1"/>
</dbReference>
<dbReference type="Gene3D" id="3.30.565.10">
    <property type="entry name" value="Histidine kinase-like ATPase, C-terminal domain"/>
    <property type="match status" value="1"/>
</dbReference>
<reference evidence="14 15" key="1">
    <citation type="submission" date="2017-09" db="EMBL/GenBank/DDBJ databases">
        <authorList>
            <person name="Varghese N."/>
            <person name="Submissions S."/>
        </authorList>
    </citation>
    <scope>NUCLEOTIDE SEQUENCE [LARGE SCALE GENOMIC DNA]</scope>
    <source>
        <strain evidence="14 15">OK806</strain>
    </source>
</reference>
<keyword evidence="4" id="KW-0378">Hydrolase</keyword>
<dbReference type="PROSITE" id="PS50109">
    <property type="entry name" value="HIS_KIN"/>
    <property type="match status" value="1"/>
</dbReference>
<protein>
    <recommendedName>
        <fullName evidence="2">histidine kinase</fullName>
        <ecNumber evidence="2">2.7.13.3</ecNumber>
    </recommendedName>
</protein>
<dbReference type="InterPro" id="IPR000780">
    <property type="entry name" value="CheR_MeTrfase"/>
</dbReference>
<feature type="domain" description="Histidine kinase" evidence="8">
    <location>
        <begin position="1029"/>
        <end position="1249"/>
    </location>
</feature>
<dbReference type="Pfam" id="PF01339">
    <property type="entry name" value="CheB_methylest"/>
    <property type="match status" value="1"/>
</dbReference>
<dbReference type="PANTHER" id="PTHR24422">
    <property type="entry name" value="CHEMOTAXIS PROTEIN METHYLTRANSFERASE"/>
    <property type="match status" value="1"/>
</dbReference>
<dbReference type="InterPro" id="IPR022642">
    <property type="entry name" value="CheR_C"/>
</dbReference>
<dbReference type="InterPro" id="IPR050903">
    <property type="entry name" value="Bact_Chemotaxis_MeTrfase"/>
</dbReference>
<evidence type="ECO:0000256" key="2">
    <source>
        <dbReference type="ARBA" id="ARBA00012438"/>
    </source>
</evidence>
<dbReference type="Gene3D" id="3.40.50.150">
    <property type="entry name" value="Vaccinia Virus protein VP39"/>
    <property type="match status" value="1"/>
</dbReference>
<proteinExistence type="predicted"/>
<dbReference type="RefSeq" id="WP_097189618.1">
    <property type="nucleotide sequence ID" value="NZ_OCSU01000001.1"/>
</dbReference>
<dbReference type="InterPro" id="IPR035909">
    <property type="entry name" value="CheB_C"/>
</dbReference>
<evidence type="ECO:0000259" key="12">
    <source>
        <dbReference type="PROSITE" id="PS50122"/>
    </source>
</evidence>
<evidence type="ECO:0000259" key="11">
    <source>
        <dbReference type="PROSITE" id="PS50113"/>
    </source>
</evidence>
<dbReference type="InterPro" id="IPR003594">
    <property type="entry name" value="HATPase_dom"/>
</dbReference>
<dbReference type="InterPro" id="IPR011006">
    <property type="entry name" value="CheY-like_superfamily"/>
</dbReference>
<dbReference type="PROSITE" id="PS50110">
    <property type="entry name" value="RESPONSE_REGULATORY"/>
    <property type="match status" value="1"/>
</dbReference>
<evidence type="ECO:0000256" key="3">
    <source>
        <dbReference type="ARBA" id="ARBA00022500"/>
    </source>
</evidence>
<dbReference type="Gene3D" id="1.10.287.130">
    <property type="match status" value="1"/>
</dbReference>
<dbReference type="InterPro" id="IPR022641">
    <property type="entry name" value="CheR_N"/>
</dbReference>
<keyword evidence="5" id="KW-0597">Phosphoprotein</keyword>
<feature type="active site" evidence="4">
    <location>
        <position position="154"/>
    </location>
</feature>
<dbReference type="SUPFAM" id="SSF47757">
    <property type="entry name" value="Chemotaxis receptor methyltransferase CheR, N-terminal domain"/>
    <property type="match status" value="1"/>
</dbReference>
<dbReference type="InterPro" id="IPR000700">
    <property type="entry name" value="PAS-assoc_C"/>
</dbReference>
<dbReference type="Pfam" id="PF13426">
    <property type="entry name" value="PAS_9"/>
    <property type="match status" value="1"/>
</dbReference>